<dbReference type="GeneID" id="40094910"/>
<keyword evidence="2" id="KW-1185">Reference proteome</keyword>
<protein>
    <submittedName>
        <fullName evidence="1">Uncharacterized protein</fullName>
    </submittedName>
</protein>
<dbReference type="KEGG" id="vg:40094910"/>
<dbReference type="Proteomes" id="UP000241860">
    <property type="component" value="Genome"/>
</dbReference>
<name>A0A0B4N6D3_9VIRU</name>
<dbReference type="EMBL" id="KJ957165">
    <property type="protein sequence ID" value="AIK68708.1"/>
    <property type="molecule type" value="Genomic_RNA"/>
</dbReference>
<accession>A0A0B4N6D3</accession>
<organism evidence="1 2">
    <name type="scientific">Pseudomonas phage phiNN</name>
    <dbReference type="NCBI Taxonomy" id="1603039"/>
    <lineage>
        <taxon>Viruses</taxon>
        <taxon>Riboviria</taxon>
        <taxon>Orthornavirae</taxon>
        <taxon>Duplornaviricota</taxon>
        <taxon>Vidaverviricetes</taxon>
        <taxon>Mindivirales</taxon>
        <taxon>Cystoviridae</taxon>
        <taxon>Orthocystovirus</taxon>
        <taxon>Orthocystovirus phiNN</taxon>
        <taxon>Cystovirus phiNN</taxon>
    </lineage>
</organism>
<sequence length="56" mass="5869">MDTTPIIIIIEESIMDTIFDAVKAPFSSESAAKTTTAKIAVVYGLIGLVGGLLLTK</sequence>
<evidence type="ECO:0000313" key="2">
    <source>
        <dbReference type="Proteomes" id="UP000241860"/>
    </source>
</evidence>
<reference evidence="1 2" key="1">
    <citation type="journal article" date="2015" name="J. Gen. Virol.">
        <title>New enveloped dsRNA phage from freshwater habitat.</title>
        <authorList>
            <person name="Mantynen S."/>
            <person name="Laanto E."/>
            <person name="Kohvakka A."/>
            <person name="Poranen M.M."/>
            <person name="Bamford J.K."/>
            <person name="Ravantti J.J."/>
        </authorList>
    </citation>
    <scope>NUCLEOTIDE SEQUENCE [LARGE SCALE GENOMIC DNA]</scope>
</reference>
<dbReference type="RefSeq" id="YP_009618371.1">
    <property type="nucleotide sequence ID" value="NC_042069.1"/>
</dbReference>
<evidence type="ECO:0000313" key="1">
    <source>
        <dbReference type="EMBL" id="AIK68708.1"/>
    </source>
</evidence>
<proteinExistence type="predicted"/>